<evidence type="ECO:0000256" key="7">
    <source>
        <dbReference type="ARBA" id="ARBA00023242"/>
    </source>
</evidence>
<organism evidence="12 13">
    <name type="scientific">Lymnaea stagnalis</name>
    <name type="common">Great pond snail</name>
    <name type="synonym">Helix stagnalis</name>
    <dbReference type="NCBI Taxonomy" id="6523"/>
    <lineage>
        <taxon>Eukaryota</taxon>
        <taxon>Metazoa</taxon>
        <taxon>Spiralia</taxon>
        <taxon>Lophotrochozoa</taxon>
        <taxon>Mollusca</taxon>
        <taxon>Gastropoda</taxon>
        <taxon>Heterobranchia</taxon>
        <taxon>Euthyneura</taxon>
        <taxon>Panpulmonata</taxon>
        <taxon>Hygrophila</taxon>
        <taxon>Lymnaeoidea</taxon>
        <taxon>Lymnaeidae</taxon>
        <taxon>Lymnaea</taxon>
    </lineage>
</organism>
<feature type="region of interest" description="Disordered" evidence="10">
    <location>
        <begin position="67"/>
        <end position="150"/>
    </location>
</feature>
<proteinExistence type="predicted"/>
<evidence type="ECO:0000313" key="13">
    <source>
        <dbReference type="Proteomes" id="UP001497497"/>
    </source>
</evidence>
<feature type="non-terminal residue" evidence="12">
    <location>
        <position position="475"/>
    </location>
</feature>
<dbReference type="GO" id="GO:0005634">
    <property type="term" value="C:nucleus"/>
    <property type="evidence" value="ECO:0007669"/>
    <property type="project" value="UniProtKB-SubCell"/>
</dbReference>
<feature type="compositionally biased region" description="Low complexity" evidence="10">
    <location>
        <begin position="88"/>
        <end position="108"/>
    </location>
</feature>
<evidence type="ECO:0000313" key="12">
    <source>
        <dbReference type="EMBL" id="CAL1543409.1"/>
    </source>
</evidence>
<keyword evidence="7" id="KW-0539">Nucleus</keyword>
<gene>
    <name evidence="12" type="ORF">GSLYS_00016943001</name>
</gene>
<dbReference type="Pfam" id="PF02257">
    <property type="entry name" value="RFX_DNA_binding"/>
    <property type="match status" value="1"/>
</dbReference>
<dbReference type="InterPro" id="IPR036390">
    <property type="entry name" value="WH_DNA-bd_sf"/>
</dbReference>
<dbReference type="InterPro" id="IPR036388">
    <property type="entry name" value="WH-like_DNA-bd_sf"/>
</dbReference>
<evidence type="ECO:0000256" key="5">
    <source>
        <dbReference type="ARBA" id="ARBA00023125"/>
    </source>
</evidence>
<protein>
    <recommendedName>
        <fullName evidence="8">DNA-binding protein RFX6</fullName>
    </recommendedName>
    <alternativeName>
        <fullName evidence="9">Regulatory factor X 6</fullName>
    </alternativeName>
</protein>
<dbReference type="GO" id="GO:0030154">
    <property type="term" value="P:cell differentiation"/>
    <property type="evidence" value="ECO:0007669"/>
    <property type="project" value="UniProtKB-KW"/>
</dbReference>
<accession>A0AAV2IAT4</accession>
<dbReference type="Pfam" id="PF25340">
    <property type="entry name" value="BCD_RFX"/>
    <property type="match status" value="1"/>
</dbReference>
<dbReference type="PANTHER" id="PTHR12619">
    <property type="entry name" value="RFX TRANSCRIPTION FACTOR FAMILY"/>
    <property type="match status" value="1"/>
</dbReference>
<evidence type="ECO:0000256" key="2">
    <source>
        <dbReference type="ARBA" id="ARBA00022473"/>
    </source>
</evidence>
<evidence type="ECO:0000256" key="8">
    <source>
        <dbReference type="ARBA" id="ARBA00072476"/>
    </source>
</evidence>
<dbReference type="PROSITE" id="PS51526">
    <property type="entry name" value="RFX_DBD"/>
    <property type="match status" value="1"/>
</dbReference>
<evidence type="ECO:0000256" key="3">
    <source>
        <dbReference type="ARBA" id="ARBA00022782"/>
    </source>
</evidence>
<comment type="subcellular location">
    <subcellularLocation>
        <location evidence="1">Nucleus</location>
    </subcellularLocation>
</comment>
<sequence length="475" mass="53811">MDTIQALTPSMTTEVFYDVTSPSYHHHHHHHHNFPHHIAAATSQDVYWPSSQRTLCDLDRPAPSAVKCDVDAAPGSRNDSSDHKDGVTHTPTTHTPTTHTPTTHTATARKQSDQCDHDTGRHNAEKAWNEDDEKKRRDSAPEVEDMTSPKENQVAATLKWLTENYELSDGVCLPRCVLYVHYLDFCKRQGFKPAGAATFGKLIRQKFKNITTRRLGTRGQSKYHYYGIGIIESSIYYQSVYTGKGLTRFSGIKIKTEGSSRKYSLSSKTGTLLPEFPSANNLMLPDEDTTEKMTTFLMMYRTHSQRILDTVITANFEEIQNLLVHFWQGYPQHLQDVLRLPVTCDVVAICDSILYTVLTDVLVPNAIQDLPESLSTDLRAFLKSLPHWLQNSLDDLIPETIRNVKHDVLQQFLRSMTRQVAFIKMAQTARQQLATLDVTTKALSDLEMIDFGQMCAQASFALNEKSLVNSEMVRH</sequence>
<evidence type="ECO:0000256" key="4">
    <source>
        <dbReference type="ARBA" id="ARBA00023015"/>
    </source>
</evidence>
<dbReference type="FunFam" id="1.10.10.10:FF:000211">
    <property type="entry name" value="Regulatory factor X, 6"/>
    <property type="match status" value="1"/>
</dbReference>
<feature type="compositionally biased region" description="Basic and acidic residues" evidence="10">
    <location>
        <begin position="110"/>
        <end position="140"/>
    </location>
</feature>
<keyword evidence="2" id="KW-0217">Developmental protein</keyword>
<dbReference type="PANTHER" id="PTHR12619:SF32">
    <property type="entry name" value="RFX-TYPE WINGED-HELIX DOMAIN-CONTAINING PROTEIN"/>
    <property type="match status" value="1"/>
</dbReference>
<dbReference type="Gene3D" id="1.10.10.10">
    <property type="entry name" value="Winged helix-like DNA-binding domain superfamily/Winged helix DNA-binding domain"/>
    <property type="match status" value="1"/>
</dbReference>
<keyword evidence="3" id="KW-0221">Differentiation</keyword>
<dbReference type="SUPFAM" id="SSF46785">
    <property type="entry name" value="Winged helix' DNA-binding domain"/>
    <property type="match status" value="1"/>
</dbReference>
<dbReference type="EMBL" id="CAXITT010000547">
    <property type="protein sequence ID" value="CAL1543409.1"/>
    <property type="molecule type" value="Genomic_DNA"/>
</dbReference>
<dbReference type="AlphaFoldDB" id="A0AAV2IAT4"/>
<evidence type="ECO:0000256" key="9">
    <source>
        <dbReference type="ARBA" id="ARBA00077088"/>
    </source>
</evidence>
<evidence type="ECO:0000256" key="6">
    <source>
        <dbReference type="ARBA" id="ARBA00023163"/>
    </source>
</evidence>
<evidence type="ECO:0000259" key="11">
    <source>
        <dbReference type="PROSITE" id="PS51526"/>
    </source>
</evidence>
<dbReference type="GO" id="GO:0000981">
    <property type="term" value="F:DNA-binding transcription factor activity, RNA polymerase II-specific"/>
    <property type="evidence" value="ECO:0007669"/>
    <property type="project" value="TreeGrafter"/>
</dbReference>
<evidence type="ECO:0000256" key="1">
    <source>
        <dbReference type="ARBA" id="ARBA00004123"/>
    </source>
</evidence>
<reference evidence="12 13" key="1">
    <citation type="submission" date="2024-04" db="EMBL/GenBank/DDBJ databases">
        <authorList>
            <consortium name="Genoscope - CEA"/>
            <person name="William W."/>
        </authorList>
    </citation>
    <scope>NUCLEOTIDE SEQUENCE [LARGE SCALE GENOMIC DNA]</scope>
</reference>
<dbReference type="InterPro" id="IPR039779">
    <property type="entry name" value="RFX-like"/>
</dbReference>
<dbReference type="InterPro" id="IPR057321">
    <property type="entry name" value="RFX1-4/6/8-like_BCD"/>
</dbReference>
<evidence type="ECO:0000256" key="10">
    <source>
        <dbReference type="SAM" id="MobiDB-lite"/>
    </source>
</evidence>
<name>A0AAV2IAT4_LYMST</name>
<keyword evidence="6" id="KW-0804">Transcription</keyword>
<keyword evidence="4" id="KW-0805">Transcription regulation</keyword>
<dbReference type="InterPro" id="IPR003150">
    <property type="entry name" value="DNA-bd_RFX"/>
</dbReference>
<comment type="caution">
    <text evidence="12">The sequence shown here is derived from an EMBL/GenBank/DDBJ whole genome shotgun (WGS) entry which is preliminary data.</text>
</comment>
<keyword evidence="5" id="KW-0238">DNA-binding</keyword>
<keyword evidence="13" id="KW-1185">Reference proteome</keyword>
<dbReference type="GO" id="GO:0000978">
    <property type="term" value="F:RNA polymerase II cis-regulatory region sequence-specific DNA binding"/>
    <property type="evidence" value="ECO:0007669"/>
    <property type="project" value="TreeGrafter"/>
</dbReference>
<dbReference type="Proteomes" id="UP001497497">
    <property type="component" value="Unassembled WGS sequence"/>
</dbReference>
<feature type="domain" description="RFX-type winged-helix" evidence="11">
    <location>
        <begin position="157"/>
        <end position="232"/>
    </location>
</feature>